<keyword evidence="3" id="KW-1185">Reference proteome</keyword>
<dbReference type="EMBL" id="QLNQ01000027">
    <property type="protein sequence ID" value="RCK59385.1"/>
    <property type="molecule type" value="Genomic_DNA"/>
</dbReference>
<reference evidence="2 3" key="1">
    <citation type="submission" date="2018-06" db="EMBL/GenBank/DDBJ databases">
        <title>Whole genome sequencing of Candida tropicalis (genome annotated by CSBL at Korea University).</title>
        <authorList>
            <person name="Ahn J."/>
        </authorList>
    </citation>
    <scope>NUCLEOTIDE SEQUENCE [LARGE SCALE GENOMIC DNA]</scope>
    <source>
        <strain evidence="2 3">ATCC 20962</strain>
    </source>
</reference>
<dbReference type="Proteomes" id="UP000253472">
    <property type="component" value="Unassembled WGS sequence"/>
</dbReference>
<dbReference type="AlphaFoldDB" id="A0A367Y0H7"/>
<keyword evidence="1" id="KW-0732">Signal</keyword>
<protein>
    <submittedName>
        <fullName evidence="2">Uncharacterized protein</fullName>
    </submittedName>
</protein>
<evidence type="ECO:0000313" key="2">
    <source>
        <dbReference type="EMBL" id="RCK59385.1"/>
    </source>
</evidence>
<evidence type="ECO:0000313" key="3">
    <source>
        <dbReference type="Proteomes" id="UP000253472"/>
    </source>
</evidence>
<sequence length="71" mass="7311">MKLGSTFILAALILAAKPVISSPDSTSTAIASLNSTLNQTSPESLSTTTNLGNALLYPVFLVLISVAFSLL</sequence>
<proteinExistence type="predicted"/>
<accession>A0A367Y0H7</accession>
<feature type="signal peptide" evidence="1">
    <location>
        <begin position="1"/>
        <end position="21"/>
    </location>
</feature>
<gene>
    <name evidence="2" type="ORF">Cantr_07054</name>
</gene>
<name>A0A367Y0H7_9ASCO</name>
<organism evidence="2 3">
    <name type="scientific">Candida viswanathii</name>
    <dbReference type="NCBI Taxonomy" id="5486"/>
    <lineage>
        <taxon>Eukaryota</taxon>
        <taxon>Fungi</taxon>
        <taxon>Dikarya</taxon>
        <taxon>Ascomycota</taxon>
        <taxon>Saccharomycotina</taxon>
        <taxon>Pichiomycetes</taxon>
        <taxon>Debaryomycetaceae</taxon>
        <taxon>Candida/Lodderomyces clade</taxon>
        <taxon>Candida</taxon>
    </lineage>
</organism>
<feature type="chain" id="PRO_5016570100" evidence="1">
    <location>
        <begin position="22"/>
        <end position="71"/>
    </location>
</feature>
<comment type="caution">
    <text evidence="2">The sequence shown here is derived from an EMBL/GenBank/DDBJ whole genome shotgun (WGS) entry which is preliminary data.</text>
</comment>
<evidence type="ECO:0000256" key="1">
    <source>
        <dbReference type="SAM" id="SignalP"/>
    </source>
</evidence>